<feature type="region of interest" description="Disordered" evidence="6">
    <location>
        <begin position="760"/>
        <end position="786"/>
    </location>
</feature>
<name>A0A2P6NTQ7_9EUKA</name>
<dbReference type="Gene3D" id="1.10.287.70">
    <property type="match status" value="1"/>
</dbReference>
<organism evidence="9 10">
    <name type="scientific">Planoprotostelium fungivorum</name>
    <dbReference type="NCBI Taxonomy" id="1890364"/>
    <lineage>
        <taxon>Eukaryota</taxon>
        <taxon>Amoebozoa</taxon>
        <taxon>Evosea</taxon>
        <taxon>Variosea</taxon>
        <taxon>Cavosteliida</taxon>
        <taxon>Cavosteliaceae</taxon>
        <taxon>Planoprotostelium</taxon>
    </lineage>
</organism>
<feature type="transmembrane region" description="Helical" evidence="7">
    <location>
        <begin position="1031"/>
        <end position="1052"/>
    </location>
</feature>
<feature type="transmembrane region" description="Helical" evidence="7">
    <location>
        <begin position="1096"/>
        <end position="1117"/>
    </location>
</feature>
<feature type="transmembrane region" description="Helical" evidence="7">
    <location>
        <begin position="1170"/>
        <end position="1192"/>
    </location>
</feature>
<dbReference type="Pfam" id="PF08016">
    <property type="entry name" value="PKD_channel"/>
    <property type="match status" value="1"/>
</dbReference>
<reference evidence="9 10" key="1">
    <citation type="journal article" date="2018" name="Genome Biol. Evol.">
        <title>Multiple Roots of Fruiting Body Formation in Amoebozoa.</title>
        <authorList>
            <person name="Hillmann F."/>
            <person name="Forbes G."/>
            <person name="Novohradska S."/>
            <person name="Ferling I."/>
            <person name="Riege K."/>
            <person name="Groth M."/>
            <person name="Westermann M."/>
            <person name="Marz M."/>
            <person name="Spaller T."/>
            <person name="Winckler T."/>
            <person name="Schaap P."/>
            <person name="Glockner G."/>
        </authorList>
    </citation>
    <scope>NUCLEOTIDE SEQUENCE [LARGE SCALE GENOMIC DNA]</scope>
    <source>
        <strain evidence="9 10">Jena</strain>
    </source>
</reference>
<feature type="coiled-coil region" evidence="5">
    <location>
        <begin position="136"/>
        <end position="167"/>
    </location>
</feature>
<proteinExistence type="predicted"/>
<dbReference type="OrthoDB" id="263481at2759"/>
<dbReference type="PANTHER" id="PTHR12127">
    <property type="entry name" value="MUCOLIPIN"/>
    <property type="match status" value="1"/>
</dbReference>
<dbReference type="PANTHER" id="PTHR12127:SF7">
    <property type="entry name" value="SD02261P"/>
    <property type="match status" value="1"/>
</dbReference>
<feature type="region of interest" description="Disordered" evidence="6">
    <location>
        <begin position="286"/>
        <end position="311"/>
    </location>
</feature>
<evidence type="ECO:0000256" key="7">
    <source>
        <dbReference type="SAM" id="Phobius"/>
    </source>
</evidence>
<feature type="transmembrane region" description="Helical" evidence="7">
    <location>
        <begin position="1230"/>
        <end position="1252"/>
    </location>
</feature>
<dbReference type="GO" id="GO:0072345">
    <property type="term" value="F:NAADP-sensitive calcium-release channel activity"/>
    <property type="evidence" value="ECO:0007669"/>
    <property type="project" value="TreeGrafter"/>
</dbReference>
<evidence type="ECO:0000256" key="3">
    <source>
        <dbReference type="ARBA" id="ARBA00022989"/>
    </source>
</evidence>
<evidence type="ECO:0000256" key="5">
    <source>
        <dbReference type="SAM" id="Coils"/>
    </source>
</evidence>
<dbReference type="GO" id="GO:0005886">
    <property type="term" value="C:plasma membrane"/>
    <property type="evidence" value="ECO:0007669"/>
    <property type="project" value="TreeGrafter"/>
</dbReference>
<evidence type="ECO:0000313" key="10">
    <source>
        <dbReference type="Proteomes" id="UP000241769"/>
    </source>
</evidence>
<dbReference type="Proteomes" id="UP000241769">
    <property type="component" value="Unassembled WGS sequence"/>
</dbReference>
<keyword evidence="10" id="KW-1185">Reference proteome</keyword>
<protein>
    <recommendedName>
        <fullName evidence="8">Polycystin cation channel PKD1/PKD2 domain-containing protein</fullName>
    </recommendedName>
</protein>
<feature type="coiled-coil region" evidence="5">
    <location>
        <begin position="405"/>
        <end position="581"/>
    </location>
</feature>
<comment type="subcellular location">
    <subcellularLocation>
        <location evidence="1">Membrane</location>
        <topology evidence="1">Multi-pass membrane protein</topology>
    </subcellularLocation>
</comment>
<keyword evidence="2 7" id="KW-0812">Transmembrane</keyword>
<evidence type="ECO:0000256" key="4">
    <source>
        <dbReference type="ARBA" id="ARBA00023136"/>
    </source>
</evidence>
<evidence type="ECO:0000259" key="8">
    <source>
        <dbReference type="Pfam" id="PF08016"/>
    </source>
</evidence>
<gene>
    <name evidence="9" type="ORF">PROFUN_01604</name>
</gene>
<accession>A0A2P6NTQ7</accession>
<evidence type="ECO:0000256" key="6">
    <source>
        <dbReference type="SAM" id="MobiDB-lite"/>
    </source>
</evidence>
<keyword evidence="5" id="KW-0175">Coiled coil</keyword>
<evidence type="ECO:0000313" key="9">
    <source>
        <dbReference type="EMBL" id="PRP87342.1"/>
    </source>
</evidence>
<keyword evidence="3 7" id="KW-1133">Transmembrane helix</keyword>
<sequence>MEADTLIQQKEQEIRDINKARVTALEDKIEHLQQEERQNFQQLSEAFEYNLGLLSERDEDLDKLHTTYEISMKLIQERKEECEELKVLLGDTEAKLRYEENRMSQLQIHYTEKINNLLNQSETLNFKRDEEYRKQLEVSEVKRNHVELQLQEKKEELLRIRQQMTREFEDSLRSRESHHKSTVEELTKMIHQLELRCKEQSHIINDMETKRFNTDDALSRAQTRESERRSRQLQYRIDDMDKTFKLRESEMMSRIHLLEEQTSLLKEEHIMEIHRLTSEAETIERNHKHHDEQRAKWYESREREERNRNDNTIKMLQSKLESTETRFTSAEEQLESLKNENERLVWEMEERKGMMEERERDHESKTRQMITDLDLEITQLREGIHVRDEEIHHLKEKNMQYKVNHEERKNEMEVMKHEMEVMKSKLLESEKRLQQTRTDHERWQAVYTERNLSNNQEVMSKVTKQRDDLRILAEDLQTELERSKALVEKREKEMIELQQNLTTLQKKYQLRKQANRQMRIKYERSNETLTKENTELQSKHQNLEETLKETTGQNERMRHVIGEMRQTMEQVQKKKEEELKDHSMDQKIRDIRPHVSPSENHSLLASKPFISSLLQKANSSQSSVSASTDISSIKSGNMDRFAINLDSHVPTRDEGSMMEKSRPEQPNMREAERRASLIQERKMLSQKILQRNKTAINWSFDCLTKRQHLDLYKREFAPEYSCDQGNAAMNLNTGLILVLLNLCTWDKKVHTVDIHSPVLDASSTSDRSSVEDETEEEEEEEIQLSKPRRSHYRNLFLCFRSERPRMPPSVMLSGSWWIKWSQYGRFPWKLVIQVLLIVASTSVVLLQNTRITYLLSNTNTFYKAFWPPGSHKEVAGTFGSHTFLHDINETKYFVHHVVHQYYRWPAESIEGYFYCCDPDSQPQPLRMEVALWGSLVDDSHTQQDTYSITPTDLGPLNGNHTELKDFFVRLQHIKIYIELYSYESVNRKSKLHKWNMEITLTEYAGAISTVLEIQWDNIVRTSRGDWDERRFIMAILFIFTFLLAIIKLILSFTSVRRSFSVMQKLKKKSGIGLALSSRFLVWEQVPLRYKLRFFNIWFLVSFFSCACLIVGAVLGLLRSTGITNQPIKIAYYLLMGVGTMLSWAGLTRYLAFDEKYMVLISALARGVPNVARFLISAAPIFIGYIIFSVMYFSETSVRFATFEEAAVTLFGLQNGDDIQATFRTILSSPIVGPVFIVSFIFLGVYAVANIFISIMQDAYLASKEAWSNVQMSASGAINAEDEIQPNDEVFWDNLLAAVESRRGSMNEHTPLISRRDSDASNPSSVSVPIITVTPDGGNGKMLGSELSTPTRRVSSEGEELRKMMELVVEEEQIKFKKRLGRRLDEIVKRFEEKNNRG</sequence>
<feature type="domain" description="Polycystin cation channel PKD1/PKD2" evidence="8">
    <location>
        <begin position="1129"/>
        <end position="1259"/>
    </location>
</feature>
<dbReference type="InterPro" id="IPR039031">
    <property type="entry name" value="Mucolipin"/>
</dbReference>
<keyword evidence="4 7" id="KW-0472">Membrane</keyword>
<dbReference type="GO" id="GO:0005765">
    <property type="term" value="C:lysosomal membrane"/>
    <property type="evidence" value="ECO:0007669"/>
    <property type="project" value="TreeGrafter"/>
</dbReference>
<feature type="compositionally biased region" description="Acidic residues" evidence="6">
    <location>
        <begin position="771"/>
        <end position="782"/>
    </location>
</feature>
<dbReference type="InterPro" id="IPR013122">
    <property type="entry name" value="PKD1_2_channel"/>
</dbReference>
<feature type="region of interest" description="Disordered" evidence="6">
    <location>
        <begin position="650"/>
        <end position="669"/>
    </location>
</feature>
<feature type="coiled-coil region" evidence="5">
    <location>
        <begin position="7"/>
        <end position="35"/>
    </location>
</feature>
<feature type="transmembrane region" description="Helical" evidence="7">
    <location>
        <begin position="1129"/>
        <end position="1150"/>
    </location>
</feature>
<evidence type="ECO:0000256" key="2">
    <source>
        <dbReference type="ARBA" id="ARBA00022692"/>
    </source>
</evidence>
<comment type="caution">
    <text evidence="9">The sequence shown here is derived from an EMBL/GenBank/DDBJ whole genome shotgun (WGS) entry which is preliminary data.</text>
</comment>
<evidence type="ECO:0000256" key="1">
    <source>
        <dbReference type="ARBA" id="ARBA00004141"/>
    </source>
</evidence>
<dbReference type="InParanoid" id="A0A2P6NTQ7"/>
<dbReference type="EMBL" id="MDYQ01000021">
    <property type="protein sequence ID" value="PRP87342.1"/>
    <property type="molecule type" value="Genomic_DNA"/>
</dbReference>